<organism evidence="9 10">
    <name type="scientific">Aspergillus udagawae</name>
    <dbReference type="NCBI Taxonomy" id="91492"/>
    <lineage>
        <taxon>Eukaryota</taxon>
        <taxon>Fungi</taxon>
        <taxon>Dikarya</taxon>
        <taxon>Ascomycota</taxon>
        <taxon>Pezizomycotina</taxon>
        <taxon>Eurotiomycetes</taxon>
        <taxon>Eurotiomycetidae</taxon>
        <taxon>Eurotiales</taxon>
        <taxon>Aspergillaceae</taxon>
        <taxon>Aspergillus</taxon>
        <taxon>Aspergillus subgen. Fumigati</taxon>
    </lineage>
</organism>
<keyword evidence="5" id="KW-0833">Ubl conjugation pathway</keyword>
<reference evidence="9 10" key="1">
    <citation type="submission" date="2020-01" db="EMBL/GenBank/DDBJ databases">
        <title>Draft genome sequence of Aspergillus udagawae IFM 46972.</title>
        <authorList>
            <person name="Takahashi H."/>
            <person name="Yaguchi T."/>
        </authorList>
    </citation>
    <scope>NUCLEOTIDE SEQUENCE [LARGE SCALE GENOMIC DNA]</scope>
    <source>
        <strain evidence="9 10">IFM 46972</strain>
    </source>
</reference>
<evidence type="ECO:0000256" key="3">
    <source>
        <dbReference type="ARBA" id="ARBA00022737"/>
    </source>
</evidence>
<evidence type="ECO:0000313" key="10">
    <source>
        <dbReference type="Proteomes" id="UP000465221"/>
    </source>
</evidence>
<comment type="caution">
    <text evidence="9">The sequence shown here is derived from an EMBL/GenBank/DDBJ whole genome shotgun (WGS) entry which is preliminary data.</text>
</comment>
<feature type="region of interest" description="Disordered" evidence="7">
    <location>
        <begin position="205"/>
        <end position="262"/>
    </location>
</feature>
<evidence type="ECO:0000313" key="9">
    <source>
        <dbReference type="EMBL" id="GFF44305.1"/>
    </source>
</evidence>
<keyword evidence="4" id="KW-0863">Zinc-finger</keyword>
<protein>
    <submittedName>
        <fullName evidence="9">Altered inheritance of mitochondria protein 18, mitochondrial</fullName>
    </submittedName>
</protein>
<dbReference type="EMBL" id="BLKC01000057">
    <property type="protein sequence ID" value="GFF44305.1"/>
    <property type="molecule type" value="Genomic_DNA"/>
</dbReference>
<evidence type="ECO:0000256" key="1">
    <source>
        <dbReference type="ARBA" id="ARBA00022679"/>
    </source>
</evidence>
<evidence type="ECO:0000256" key="5">
    <source>
        <dbReference type="ARBA" id="ARBA00022786"/>
    </source>
</evidence>
<dbReference type="AlphaFoldDB" id="A0A8H3P6J7"/>
<keyword evidence="1" id="KW-0808">Transferase</keyword>
<keyword evidence="2" id="KW-0479">Metal-binding</keyword>
<dbReference type="PANTHER" id="PTHR47284">
    <property type="entry name" value="FATTY-ACID-BINDING PROTEIN 2"/>
    <property type="match status" value="1"/>
</dbReference>
<dbReference type="SUPFAM" id="SSF54626">
    <property type="entry name" value="Chalcone isomerase"/>
    <property type="match status" value="1"/>
</dbReference>
<accession>A0A8H3P6J7</accession>
<evidence type="ECO:0000256" key="6">
    <source>
        <dbReference type="ARBA" id="ARBA00022833"/>
    </source>
</evidence>
<feature type="compositionally biased region" description="Basic and acidic residues" evidence="7">
    <location>
        <begin position="557"/>
        <end position="568"/>
    </location>
</feature>
<dbReference type="GO" id="GO:0016872">
    <property type="term" value="F:intramolecular lyase activity"/>
    <property type="evidence" value="ECO:0007669"/>
    <property type="project" value="InterPro"/>
</dbReference>
<dbReference type="CDD" id="cd20335">
    <property type="entry name" value="BRcat_RBR"/>
    <property type="match status" value="1"/>
</dbReference>
<evidence type="ECO:0000256" key="4">
    <source>
        <dbReference type="ARBA" id="ARBA00022771"/>
    </source>
</evidence>
<dbReference type="PROSITE" id="PS51873">
    <property type="entry name" value="TRIAD"/>
    <property type="match status" value="1"/>
</dbReference>
<dbReference type="GO" id="GO:0016740">
    <property type="term" value="F:transferase activity"/>
    <property type="evidence" value="ECO:0007669"/>
    <property type="project" value="UniProtKB-KW"/>
</dbReference>
<dbReference type="InterPro" id="IPR016087">
    <property type="entry name" value="Chalcone_isomerase"/>
</dbReference>
<keyword evidence="6" id="KW-0862">Zinc</keyword>
<evidence type="ECO:0000256" key="2">
    <source>
        <dbReference type="ARBA" id="ARBA00022723"/>
    </source>
</evidence>
<dbReference type="Pfam" id="PF01485">
    <property type="entry name" value="IBR"/>
    <property type="match status" value="1"/>
</dbReference>
<keyword evidence="3" id="KW-0677">Repeat</keyword>
<dbReference type="GO" id="GO:0008270">
    <property type="term" value="F:zinc ion binding"/>
    <property type="evidence" value="ECO:0007669"/>
    <property type="project" value="UniProtKB-KW"/>
</dbReference>
<dbReference type="Gene3D" id="1.20.120.1750">
    <property type="match status" value="1"/>
</dbReference>
<feature type="region of interest" description="Disordered" evidence="7">
    <location>
        <begin position="542"/>
        <end position="575"/>
    </location>
</feature>
<evidence type="ECO:0000259" key="8">
    <source>
        <dbReference type="PROSITE" id="PS51873"/>
    </source>
</evidence>
<dbReference type="PANTHER" id="PTHR47284:SF3">
    <property type="entry name" value="FATTY-ACID-BINDING PROTEIN 2"/>
    <property type="match status" value="1"/>
</dbReference>
<dbReference type="Gene3D" id="3.50.70.10">
    <property type="match status" value="1"/>
</dbReference>
<feature type="compositionally biased region" description="Acidic residues" evidence="7">
    <location>
        <begin position="209"/>
        <end position="231"/>
    </location>
</feature>
<proteinExistence type="predicted"/>
<dbReference type="CDD" id="cd22584">
    <property type="entry name" value="Rcat_RBR_unk"/>
    <property type="match status" value="1"/>
</dbReference>
<dbReference type="InterPro" id="IPR044066">
    <property type="entry name" value="TRIAD_supradom"/>
</dbReference>
<dbReference type="InterPro" id="IPR016088">
    <property type="entry name" value="Chalcone_isomerase_3-sand"/>
</dbReference>
<dbReference type="InterPro" id="IPR002867">
    <property type="entry name" value="IBR_dom"/>
</dbReference>
<dbReference type="Proteomes" id="UP000465221">
    <property type="component" value="Unassembled WGS sequence"/>
</dbReference>
<name>A0A8H3P6J7_9EURO</name>
<dbReference type="SUPFAM" id="SSF57850">
    <property type="entry name" value="RING/U-box"/>
    <property type="match status" value="1"/>
</dbReference>
<feature type="domain" description="RING-type" evidence="8">
    <location>
        <begin position="1"/>
        <end position="190"/>
    </location>
</feature>
<feature type="compositionally biased region" description="Acidic residues" evidence="7">
    <location>
        <begin position="243"/>
        <end position="262"/>
    </location>
</feature>
<gene>
    <name evidence="9" type="ORF">IFM46972_07506</name>
</gene>
<dbReference type="Pfam" id="PF16035">
    <property type="entry name" value="Chalcone_2"/>
    <property type="match status" value="1"/>
</dbReference>
<sequence length="827" mass="91593">MACKDEAQMPPRCCQPIPLAVGRRYLSDEEISLYKLKFEEWRTVNRCYCPVPTCSVFIPPSYIKQQWKTLVASSGFYRQLAASGATPSLPVSPLYISFPVLCPKCFAQVCWKCKKLYHHGSTCQVSDIDPELARTFENLGIKRCPKCRAAVRRMFGCRHMQCRCGAQWCWFCCRAIEVCKANICAKGRAAEIDVRDDNAEEIATQVDEGAGEEEDEGEDEDAAADSNEEDYWDRYSGWRSDPEETDDEQDDSAEYEDDGDEDQALEMSLARAVEHSHFAAEAGSDVDLDATSDWEENSDLFGTEPDGSRLDPFDCNHDFAMIIDKSEVENSEYEYECENCWRRIFPRETLIPGSLWEQIQSEDTSPTAQLIASMNVVERSDAQMYLWAAHESMGHLLSASSIQGSLPWRTCGQCLRRQYLQLNHLRSPSRFFSTVRPLRTAAKNPLRSAGNARTREAEIAQYRRSMTLSAAGIAACAVAMYGVIQMDLFGLSQLEETKSANTDSNNNANNGALKLDGPDGFPSSPSVIRIQGQDGVEQVATGTSTVPHFPSTIRLPRSLDDPSLKSGEDLPSGPGVEEDEYQLLGLGIRTVSFLQVQVYVVGLYVAKADISELQQRLIRTAVNPPGRDSVISNTPGATSATSLVSTERQGLKQLLLDPEMGEEAWTQILKQDGLRTAFRIVPTRNTDFLHLRDGWVRGITARAQKANAKAKEGGAGAPGEFEDESFGAAMNEFKTLFGGGQRKNVPKGQTLLLVRNARGELNALFHPDPAKPMRFLGRVADERISRLVWLNYLAGKTVSSEGARQSVVDGVMGIVERPVGTVVLKVV</sequence>
<dbReference type="InterPro" id="IPR036298">
    <property type="entry name" value="Chalcone_isomerase_sf"/>
</dbReference>
<evidence type="ECO:0000256" key="7">
    <source>
        <dbReference type="SAM" id="MobiDB-lite"/>
    </source>
</evidence>